<dbReference type="Gene3D" id="1.10.10.10">
    <property type="entry name" value="Winged helix-like DNA-binding domain superfamily/Winged helix DNA-binding domain"/>
    <property type="match status" value="1"/>
</dbReference>
<dbReference type="SMART" id="SM00345">
    <property type="entry name" value="HTH_GNTR"/>
    <property type="match status" value="1"/>
</dbReference>
<comment type="similarity">
    <text evidence="1">In the C-terminal section; belongs to the class-I pyridoxal-phosphate-dependent aminotransferase family.</text>
</comment>
<comment type="caution">
    <text evidence="7">The sequence shown here is derived from an EMBL/GenBank/DDBJ whole genome shotgun (WGS) entry which is preliminary data.</text>
</comment>
<keyword evidence="2" id="KW-0663">Pyridoxal phosphate</keyword>
<evidence type="ECO:0000256" key="2">
    <source>
        <dbReference type="ARBA" id="ARBA00022898"/>
    </source>
</evidence>
<dbReference type="GO" id="GO:0030170">
    <property type="term" value="F:pyridoxal phosphate binding"/>
    <property type="evidence" value="ECO:0007669"/>
    <property type="project" value="InterPro"/>
</dbReference>
<dbReference type="InterPro" id="IPR051446">
    <property type="entry name" value="HTH_trans_reg/aminotransferase"/>
</dbReference>
<evidence type="ECO:0000256" key="4">
    <source>
        <dbReference type="ARBA" id="ARBA00023125"/>
    </source>
</evidence>
<dbReference type="EMBL" id="PDNU01000005">
    <property type="protein sequence ID" value="PHK95996.1"/>
    <property type="molecule type" value="Genomic_DNA"/>
</dbReference>
<dbReference type="SUPFAM" id="SSF53383">
    <property type="entry name" value="PLP-dependent transferases"/>
    <property type="match status" value="1"/>
</dbReference>
<sequence>MSSWKPDLPADGSPRYQAIARAMRDDLRAGRLSPGQRLPPQRALAAALDLDLTTVTRAFNLAREMGLTEARAGRGSFIRAAAAEAVGPPVPPVIDLSMNMPPQPEAARLRARIQEGLAGLLAESGGLMALHYQDSLGAAPDRAAAARWLAPRLGTVPPARLVVAAGAQAALSAILRVLLPAGTALGVPALTYPGLRAAAARQGVRLVPLAMDADGLVPAALEEACGREALRALYCVPTLDNPTTATLPPARREAIVALARRFGLSLIEDDAYGALARAAPPPLAALAPDIAWHVATLSKCLTPALRTAYVAAPGPAAAQRLGAELRAATLMAPPLMAALATRWVQEGVAGEITAAIRAESVARQALAARVLRGWAMRAQPEGHHLWLHLPEGWRQAELVAEARQSGLALVPSSAFGEGSRGLRIALGAAPGREALERGLLALAALLGRGPGGMGTFV</sequence>
<dbReference type="InterPro" id="IPR036388">
    <property type="entry name" value="WH-like_DNA-bd_sf"/>
</dbReference>
<dbReference type="Gene3D" id="3.40.640.10">
    <property type="entry name" value="Type I PLP-dependent aspartate aminotransferase-like (Major domain)"/>
    <property type="match status" value="1"/>
</dbReference>
<dbReference type="AlphaFoldDB" id="A0A2C7AFR7"/>
<dbReference type="CDD" id="cd00609">
    <property type="entry name" value="AAT_like"/>
    <property type="match status" value="1"/>
</dbReference>
<dbReference type="PROSITE" id="PS50949">
    <property type="entry name" value="HTH_GNTR"/>
    <property type="match status" value="1"/>
</dbReference>
<dbReference type="InterPro" id="IPR000524">
    <property type="entry name" value="Tscrpt_reg_HTH_GntR"/>
</dbReference>
<protein>
    <submittedName>
        <fullName evidence="7">GntR family transcriptional regulator</fullName>
    </submittedName>
</protein>
<reference evidence="7 8" key="1">
    <citation type="submission" date="2017-10" db="EMBL/GenBank/DDBJ databases">
        <authorList>
            <person name="Banno H."/>
            <person name="Chua N.-H."/>
        </authorList>
    </citation>
    <scope>NUCLEOTIDE SEQUENCE [LARGE SCALE GENOMIC DNA]</scope>
    <source>
        <strain evidence="7 8">YW11</strain>
    </source>
</reference>
<evidence type="ECO:0000259" key="6">
    <source>
        <dbReference type="PROSITE" id="PS50949"/>
    </source>
</evidence>
<keyword evidence="5" id="KW-0804">Transcription</keyword>
<dbReference type="PANTHER" id="PTHR46577">
    <property type="entry name" value="HTH-TYPE TRANSCRIPTIONAL REGULATORY PROTEIN GABR"/>
    <property type="match status" value="1"/>
</dbReference>
<dbReference type="InterPro" id="IPR015421">
    <property type="entry name" value="PyrdxlP-dep_Trfase_major"/>
</dbReference>
<evidence type="ECO:0000313" key="8">
    <source>
        <dbReference type="Proteomes" id="UP000223527"/>
    </source>
</evidence>
<dbReference type="SUPFAM" id="SSF46785">
    <property type="entry name" value="Winged helix' DNA-binding domain"/>
    <property type="match status" value="1"/>
</dbReference>
<feature type="domain" description="HTH gntR-type" evidence="6">
    <location>
        <begin position="13"/>
        <end position="81"/>
    </location>
</feature>
<dbReference type="RefSeq" id="WP_099094483.1">
    <property type="nucleotide sequence ID" value="NZ_PDNU01000005.1"/>
</dbReference>
<dbReference type="InterPro" id="IPR004839">
    <property type="entry name" value="Aminotransferase_I/II_large"/>
</dbReference>
<evidence type="ECO:0000256" key="1">
    <source>
        <dbReference type="ARBA" id="ARBA00005384"/>
    </source>
</evidence>
<dbReference type="Proteomes" id="UP000223527">
    <property type="component" value="Unassembled WGS sequence"/>
</dbReference>
<keyword evidence="4" id="KW-0238">DNA-binding</keyword>
<evidence type="ECO:0000256" key="5">
    <source>
        <dbReference type="ARBA" id="ARBA00023163"/>
    </source>
</evidence>
<dbReference type="PANTHER" id="PTHR46577:SF1">
    <property type="entry name" value="HTH-TYPE TRANSCRIPTIONAL REGULATORY PROTEIN GABR"/>
    <property type="match status" value="1"/>
</dbReference>
<name>A0A2C7AFR7_9PROT</name>
<keyword evidence="3" id="KW-0805">Transcription regulation</keyword>
<keyword evidence="8" id="KW-1185">Reference proteome</keyword>
<organism evidence="7 8">
    <name type="scientific">Teichococcus rhizosphaerae</name>
    <dbReference type="NCBI Taxonomy" id="1335062"/>
    <lineage>
        <taxon>Bacteria</taxon>
        <taxon>Pseudomonadati</taxon>
        <taxon>Pseudomonadota</taxon>
        <taxon>Alphaproteobacteria</taxon>
        <taxon>Acetobacterales</taxon>
        <taxon>Roseomonadaceae</taxon>
        <taxon>Roseomonas</taxon>
    </lineage>
</organism>
<gene>
    <name evidence="7" type="ORF">CR162_05190</name>
</gene>
<dbReference type="OrthoDB" id="9804020at2"/>
<dbReference type="InterPro" id="IPR015424">
    <property type="entry name" value="PyrdxlP-dep_Trfase"/>
</dbReference>
<accession>A0A2C7AFR7</accession>
<dbReference type="GO" id="GO:0003700">
    <property type="term" value="F:DNA-binding transcription factor activity"/>
    <property type="evidence" value="ECO:0007669"/>
    <property type="project" value="InterPro"/>
</dbReference>
<dbReference type="GO" id="GO:0003677">
    <property type="term" value="F:DNA binding"/>
    <property type="evidence" value="ECO:0007669"/>
    <property type="project" value="UniProtKB-KW"/>
</dbReference>
<evidence type="ECO:0000256" key="3">
    <source>
        <dbReference type="ARBA" id="ARBA00023015"/>
    </source>
</evidence>
<proteinExistence type="inferred from homology"/>
<dbReference type="InterPro" id="IPR036390">
    <property type="entry name" value="WH_DNA-bd_sf"/>
</dbReference>
<dbReference type="Pfam" id="PF00392">
    <property type="entry name" value="GntR"/>
    <property type="match status" value="1"/>
</dbReference>
<evidence type="ECO:0000313" key="7">
    <source>
        <dbReference type="EMBL" id="PHK95996.1"/>
    </source>
</evidence>
<dbReference type="Pfam" id="PF00155">
    <property type="entry name" value="Aminotran_1_2"/>
    <property type="match status" value="1"/>
</dbReference>